<reference evidence="2 3" key="1">
    <citation type="submission" date="2019-02" db="EMBL/GenBank/DDBJ databases">
        <title>Genomic Encyclopedia of Type Strains, Phase IV (KMG-IV): sequencing the most valuable type-strain genomes for metagenomic binning, comparative biology and taxonomic classification.</title>
        <authorList>
            <person name="Goeker M."/>
        </authorList>
    </citation>
    <scope>NUCLEOTIDE SEQUENCE [LARGE SCALE GENOMIC DNA]</scope>
    <source>
        <strain evidence="2 3">DSM 28825</strain>
    </source>
</reference>
<proteinExistence type="predicted"/>
<dbReference type="EMBL" id="SHKN01000002">
    <property type="protein sequence ID" value="RZT93526.1"/>
    <property type="molecule type" value="Genomic_DNA"/>
</dbReference>
<name>A0A4Q7V9S5_9BACT</name>
<dbReference type="AlphaFoldDB" id="A0A4Q7V9S5"/>
<feature type="signal peptide" evidence="1">
    <location>
        <begin position="1"/>
        <end position="23"/>
    </location>
</feature>
<dbReference type="Pfam" id="PF07313">
    <property type="entry name" value="AmiA-like"/>
    <property type="match status" value="1"/>
</dbReference>
<feature type="chain" id="PRO_5020858159" evidence="1">
    <location>
        <begin position="24"/>
        <end position="299"/>
    </location>
</feature>
<keyword evidence="1" id="KW-0732">Signal</keyword>
<evidence type="ECO:0000256" key="1">
    <source>
        <dbReference type="SAM" id="SignalP"/>
    </source>
</evidence>
<evidence type="ECO:0000313" key="2">
    <source>
        <dbReference type="EMBL" id="RZT93526.1"/>
    </source>
</evidence>
<dbReference type="PROSITE" id="PS51257">
    <property type="entry name" value="PROKAR_LIPOPROTEIN"/>
    <property type="match status" value="1"/>
</dbReference>
<gene>
    <name evidence="2" type="ORF">EV201_2696</name>
</gene>
<protein>
    <submittedName>
        <fullName evidence="2">Uncharacterized protein DUF1460</fullName>
    </submittedName>
</protein>
<accession>A0A4Q7V9S5</accession>
<dbReference type="InterPro" id="IPR038765">
    <property type="entry name" value="Papain-like_cys_pep_sf"/>
</dbReference>
<sequence>MKFKAIHLLFVLTIGLASCQAKTRSKALTNSHQESLKVDSLDMNIFKSLKQFITDSSFDSLSNGRLIVTTGKLFLQTPYVGGTLDNNDVERLVINLHQLDCTTFIENTLALSKIANQSKTSINDFAKELEFIRYRDGKLKDYGSRLHYFTDWMFDNERKGLLVDITQTIGGEAYQKTINFMSSHINSYPALVRDSSLVDHILQSEKEINSRKHFYIPEDKVQEIENQIKDGDLIAITTKIKGLDVSHTGIAIHINNRLHLMHASSKAKKVVISDIPLAELIQRNRLQSGIMVSRVIQKQ</sequence>
<dbReference type="Proteomes" id="UP000293562">
    <property type="component" value="Unassembled WGS sequence"/>
</dbReference>
<organism evidence="2 3">
    <name type="scientific">Ancylomarina subtilis</name>
    <dbReference type="NCBI Taxonomy" id="1639035"/>
    <lineage>
        <taxon>Bacteria</taxon>
        <taxon>Pseudomonadati</taxon>
        <taxon>Bacteroidota</taxon>
        <taxon>Bacteroidia</taxon>
        <taxon>Marinilabiliales</taxon>
        <taxon>Marinifilaceae</taxon>
        <taxon>Ancylomarina</taxon>
    </lineage>
</organism>
<dbReference type="SUPFAM" id="SSF54001">
    <property type="entry name" value="Cysteine proteinases"/>
    <property type="match status" value="1"/>
</dbReference>
<dbReference type="InterPro" id="IPR010846">
    <property type="entry name" value="AmiA-like"/>
</dbReference>
<dbReference type="Gene3D" id="1.10.3670.10">
    <property type="entry name" value="Putative xylanase like domain"/>
    <property type="match status" value="1"/>
</dbReference>
<evidence type="ECO:0000313" key="3">
    <source>
        <dbReference type="Proteomes" id="UP000293562"/>
    </source>
</evidence>
<comment type="caution">
    <text evidence="2">The sequence shown here is derived from an EMBL/GenBank/DDBJ whole genome shotgun (WGS) entry which is preliminary data.</text>
</comment>
<dbReference type="Gene3D" id="2.30.260.10">
    <property type="entry name" value="putative xylanase like domain"/>
    <property type="match status" value="1"/>
</dbReference>
<keyword evidence="3" id="KW-1185">Reference proteome</keyword>
<dbReference type="OrthoDB" id="1409585at2"/>
<dbReference type="RefSeq" id="WP_130308068.1">
    <property type="nucleotide sequence ID" value="NZ_SHKN01000002.1"/>
</dbReference>